<reference evidence="2 3" key="1">
    <citation type="journal article" date="2020" name="Nat. Food">
        <title>A phased Vanilla planifolia genome enables genetic improvement of flavour and production.</title>
        <authorList>
            <person name="Hasing T."/>
            <person name="Tang H."/>
            <person name="Brym M."/>
            <person name="Khazi F."/>
            <person name="Huang T."/>
            <person name="Chambers A.H."/>
        </authorList>
    </citation>
    <scope>NUCLEOTIDE SEQUENCE [LARGE SCALE GENOMIC DNA]</scope>
    <source>
        <tissue evidence="2">Leaf</tissue>
    </source>
</reference>
<comment type="caution">
    <text evidence="2">The sequence shown here is derived from an EMBL/GenBank/DDBJ whole genome shotgun (WGS) entry which is preliminary data.</text>
</comment>
<name>A0A835PBE4_VANPL</name>
<proteinExistence type="predicted"/>
<accession>A0A835PBE4</accession>
<feature type="region of interest" description="Disordered" evidence="1">
    <location>
        <begin position="1"/>
        <end position="25"/>
    </location>
</feature>
<dbReference type="EMBL" id="JADCNM010000113">
    <property type="protein sequence ID" value="KAG0450560.1"/>
    <property type="molecule type" value="Genomic_DNA"/>
</dbReference>
<evidence type="ECO:0000256" key="1">
    <source>
        <dbReference type="SAM" id="MobiDB-lite"/>
    </source>
</evidence>
<dbReference type="Proteomes" id="UP000639772">
    <property type="component" value="Unassembled WGS sequence"/>
</dbReference>
<dbReference type="AlphaFoldDB" id="A0A835PBE4"/>
<protein>
    <submittedName>
        <fullName evidence="2">Uncharacterized protein</fullName>
    </submittedName>
</protein>
<organism evidence="2 3">
    <name type="scientific">Vanilla planifolia</name>
    <name type="common">Vanilla</name>
    <dbReference type="NCBI Taxonomy" id="51239"/>
    <lineage>
        <taxon>Eukaryota</taxon>
        <taxon>Viridiplantae</taxon>
        <taxon>Streptophyta</taxon>
        <taxon>Embryophyta</taxon>
        <taxon>Tracheophyta</taxon>
        <taxon>Spermatophyta</taxon>
        <taxon>Magnoliopsida</taxon>
        <taxon>Liliopsida</taxon>
        <taxon>Asparagales</taxon>
        <taxon>Orchidaceae</taxon>
        <taxon>Vanilloideae</taxon>
        <taxon>Vanilleae</taxon>
        <taxon>Vanilla</taxon>
    </lineage>
</organism>
<evidence type="ECO:0000313" key="3">
    <source>
        <dbReference type="Proteomes" id="UP000639772"/>
    </source>
</evidence>
<evidence type="ECO:0000313" key="2">
    <source>
        <dbReference type="EMBL" id="KAG0450560.1"/>
    </source>
</evidence>
<sequence>MEMYRTANPGMTDFKRTGPRPGHNMGKDLFYRSPTFYSSPKFYNSPTRPHYEELDYEKFVKGDPFGD</sequence>
<gene>
    <name evidence="2" type="ORF">HPP92_026682</name>
</gene>